<reference evidence="7" key="2">
    <citation type="submission" date="2013-12" db="EMBL/GenBank/DDBJ databases">
        <title>Evolution of pathogenesis and genome organization in the Tremellales.</title>
        <authorList>
            <person name="Cuomo C."/>
            <person name="Litvintseva A."/>
            <person name="Heitman J."/>
            <person name="Chen Y."/>
            <person name="Sun S."/>
            <person name="Springer D."/>
            <person name="Dromer F."/>
            <person name="Young S."/>
            <person name="Zeng Q."/>
            <person name="Chapman S."/>
            <person name="Gujja S."/>
            <person name="Saif S."/>
            <person name="Birren B."/>
        </authorList>
    </citation>
    <scope>NUCLEOTIDE SEQUENCE [LARGE SCALE GENOMIC DNA]</scope>
    <source>
        <strain evidence="7">CBS 10435</strain>
    </source>
</reference>
<dbReference type="GO" id="GO:0005634">
    <property type="term" value="C:nucleus"/>
    <property type="evidence" value="ECO:0007669"/>
    <property type="project" value="InterPro"/>
</dbReference>
<gene>
    <name evidence="6" type="ORF">L486_04372</name>
</gene>
<feature type="compositionally biased region" description="Low complexity" evidence="4">
    <location>
        <begin position="322"/>
        <end position="334"/>
    </location>
</feature>
<evidence type="ECO:0000313" key="6">
    <source>
        <dbReference type="EMBL" id="OCF58341.1"/>
    </source>
</evidence>
<evidence type="ECO:0000256" key="3">
    <source>
        <dbReference type="SAM" id="Coils"/>
    </source>
</evidence>
<feature type="domain" description="Shugoshin C-terminal" evidence="5">
    <location>
        <begin position="382"/>
        <end position="404"/>
    </location>
</feature>
<feature type="compositionally biased region" description="Low complexity" evidence="4">
    <location>
        <begin position="549"/>
        <end position="561"/>
    </location>
</feature>
<feature type="compositionally biased region" description="Low complexity" evidence="4">
    <location>
        <begin position="347"/>
        <end position="357"/>
    </location>
</feature>
<keyword evidence="7" id="KW-1185">Reference proteome</keyword>
<feature type="compositionally biased region" description="Low complexity" evidence="4">
    <location>
        <begin position="230"/>
        <end position="245"/>
    </location>
</feature>
<feature type="compositionally biased region" description="Polar residues" evidence="4">
    <location>
        <begin position="209"/>
        <end position="223"/>
    </location>
</feature>
<dbReference type="InterPro" id="IPR011515">
    <property type="entry name" value="Shugoshin_C"/>
</dbReference>
<feature type="region of interest" description="Disordered" evidence="4">
    <location>
        <begin position="310"/>
        <end position="534"/>
    </location>
</feature>
<evidence type="ECO:0000256" key="2">
    <source>
        <dbReference type="ARBA" id="ARBA00022829"/>
    </source>
</evidence>
<name>A0A1B9IS40_9TREE</name>
<feature type="region of interest" description="Disordered" evidence="4">
    <location>
        <begin position="672"/>
        <end position="708"/>
    </location>
</feature>
<feature type="compositionally biased region" description="Low complexity" evidence="4">
    <location>
        <begin position="452"/>
        <end position="464"/>
    </location>
</feature>
<sequence length="708" mass="76356">MAQRQGRRSLGLAPLPGLPCKGDAGLTEAQKFEDFRRRHSKQNKDIILDNVSRKSMIKGLQDDIAALHTELLEVRQANLILQAKMKKAQRDANQSLLGGNASQIYEALNTLVSAFPALKQLRDHISTTTSFQENEGDGHGMRKGNRSLGNDWVVENTYATRPAEVARQNHGLWSLVEASENGSESEREQQDTRKSKVKQKARHTGVGSIANSRSPRRSTQSPIVTYVEINSPSPSSSRNSLSPSPRKAKQHIVGEKKQRRRRESGLITIPPKSPSPSLSPNILVHEDVGEASEWEEGKAMELSLSDTNLTEDIPMPQDILNSAPSATGSGSGSTEVELMDTIREVSSSDSGSGSSSSRQEPSTGLPLSSKELGNVQEEGGIGRGRRSRSGVNYKEPSLSKKMRKPDGISTEEVLLSTNKPPSRKSLIPNPNPTFPPSLTSSLSPRTPRRKPSSSSSASMSESPLSPIPASYEDIPIIDSRNTLSLAKQNGMRRKSALPNPANQKVPIEGEIGDEENDVDDLVDPQHGSELGLGYQDDLDKVQLRTEKLILSSPSKLKASSKSTKKNAQKDIPPPNLPNSADDNLPLPKRTSSLSSTSRSTSFRPTSATIASKTSSGLGLGRPIMPSSTTGSNIAGHRNITPMPTSHARLPVNSSSRKTEQEIQVLAEGDNVNIPTTTTTTTTGKVSGGETLSKRGTMSTTRRRISAAV</sequence>
<evidence type="ECO:0000313" key="7">
    <source>
        <dbReference type="Proteomes" id="UP000092583"/>
    </source>
</evidence>
<feature type="compositionally biased region" description="Low complexity" evidence="4">
    <location>
        <begin position="436"/>
        <end position="445"/>
    </location>
</feature>
<reference evidence="6 7" key="1">
    <citation type="submission" date="2013-07" db="EMBL/GenBank/DDBJ databases">
        <title>The Genome Sequence of Kwoniella mangroviensis CBS10435.</title>
        <authorList>
            <consortium name="The Broad Institute Genome Sequencing Platform"/>
            <person name="Cuomo C."/>
            <person name="Litvintseva A."/>
            <person name="Chen Y."/>
            <person name="Heitman J."/>
            <person name="Sun S."/>
            <person name="Springer D."/>
            <person name="Dromer F."/>
            <person name="Young S.K."/>
            <person name="Zeng Q."/>
            <person name="Gargeya S."/>
            <person name="Fitzgerald M."/>
            <person name="Abouelleil A."/>
            <person name="Alvarado L."/>
            <person name="Berlin A.M."/>
            <person name="Chapman S.B."/>
            <person name="Dewar J."/>
            <person name="Goldberg J."/>
            <person name="Griggs A."/>
            <person name="Gujja S."/>
            <person name="Hansen M."/>
            <person name="Howarth C."/>
            <person name="Imamovic A."/>
            <person name="Larimer J."/>
            <person name="McCowan C."/>
            <person name="Murphy C."/>
            <person name="Pearson M."/>
            <person name="Priest M."/>
            <person name="Roberts A."/>
            <person name="Saif S."/>
            <person name="Shea T."/>
            <person name="Sykes S."/>
            <person name="Wortman J."/>
            <person name="Nusbaum C."/>
            <person name="Birren B."/>
        </authorList>
    </citation>
    <scope>NUCLEOTIDE SEQUENCE [LARGE SCALE GENOMIC DNA]</scope>
    <source>
        <strain evidence="6 7">CBS 10435</strain>
    </source>
</reference>
<feature type="compositionally biased region" description="Basic and acidic residues" evidence="4">
    <location>
        <begin position="184"/>
        <end position="194"/>
    </location>
</feature>
<feature type="region of interest" description="Disordered" evidence="4">
    <location>
        <begin position="128"/>
        <end position="148"/>
    </location>
</feature>
<feature type="compositionally biased region" description="Low complexity" evidence="4">
    <location>
        <begin position="584"/>
        <end position="606"/>
    </location>
</feature>
<feature type="coiled-coil region" evidence="3">
    <location>
        <begin position="57"/>
        <end position="91"/>
    </location>
</feature>
<feature type="compositionally biased region" description="Acidic residues" evidence="4">
    <location>
        <begin position="510"/>
        <end position="522"/>
    </location>
</feature>
<comment type="similarity">
    <text evidence="1">Belongs to the shugoshin family.</text>
</comment>
<feature type="compositionally biased region" description="Polar residues" evidence="4">
    <location>
        <begin position="607"/>
        <end position="616"/>
    </location>
</feature>
<keyword evidence="3" id="KW-0175">Coiled coil</keyword>
<evidence type="ECO:0000256" key="4">
    <source>
        <dbReference type="SAM" id="MobiDB-lite"/>
    </source>
</evidence>
<protein>
    <recommendedName>
        <fullName evidence="5">Shugoshin C-terminal domain-containing protein</fullName>
    </recommendedName>
</protein>
<dbReference type="AlphaFoldDB" id="A0A1B9IS40"/>
<keyword evidence="2" id="KW-0159">Chromosome partition</keyword>
<dbReference type="Proteomes" id="UP000092583">
    <property type="component" value="Unassembled WGS sequence"/>
</dbReference>
<feature type="region of interest" description="Disordered" evidence="4">
    <location>
        <begin position="549"/>
        <end position="654"/>
    </location>
</feature>
<dbReference type="Pfam" id="PF07557">
    <property type="entry name" value="Shugoshin_C"/>
    <property type="match status" value="1"/>
</dbReference>
<dbReference type="GO" id="GO:0045132">
    <property type="term" value="P:meiotic chromosome segregation"/>
    <property type="evidence" value="ECO:0007669"/>
    <property type="project" value="InterPro"/>
</dbReference>
<evidence type="ECO:0000259" key="5">
    <source>
        <dbReference type="Pfam" id="PF07557"/>
    </source>
</evidence>
<dbReference type="EMBL" id="KI669462">
    <property type="protein sequence ID" value="OCF58341.1"/>
    <property type="molecule type" value="Genomic_DNA"/>
</dbReference>
<accession>A0A1B9IS40</accession>
<evidence type="ECO:0000256" key="1">
    <source>
        <dbReference type="ARBA" id="ARBA00010845"/>
    </source>
</evidence>
<organism evidence="6 7">
    <name type="scientific">Kwoniella mangroviensis CBS 10435</name>
    <dbReference type="NCBI Taxonomy" id="1331196"/>
    <lineage>
        <taxon>Eukaryota</taxon>
        <taxon>Fungi</taxon>
        <taxon>Dikarya</taxon>
        <taxon>Basidiomycota</taxon>
        <taxon>Agaricomycotina</taxon>
        <taxon>Tremellomycetes</taxon>
        <taxon>Tremellales</taxon>
        <taxon>Cryptococcaceae</taxon>
        <taxon>Kwoniella</taxon>
    </lineage>
</organism>
<proteinExistence type="inferred from homology"/>
<feature type="region of interest" description="Disordered" evidence="4">
    <location>
        <begin position="178"/>
        <end position="280"/>
    </location>
</feature>
<dbReference type="OrthoDB" id="2596934at2759"/>
<dbReference type="GO" id="GO:0000775">
    <property type="term" value="C:chromosome, centromeric region"/>
    <property type="evidence" value="ECO:0007669"/>
    <property type="project" value="InterPro"/>
</dbReference>